<accession>A0A5S5CQJ0</accession>
<dbReference type="InterPro" id="IPR036390">
    <property type="entry name" value="WH_DNA-bd_sf"/>
</dbReference>
<evidence type="ECO:0000313" key="1">
    <source>
        <dbReference type="EMBL" id="TYP82887.1"/>
    </source>
</evidence>
<dbReference type="Proteomes" id="UP000322499">
    <property type="component" value="Unassembled WGS sequence"/>
</dbReference>
<dbReference type="InterPro" id="IPR036388">
    <property type="entry name" value="WH-like_DNA-bd_sf"/>
</dbReference>
<organism evidence="1 2">
    <name type="scientific">Blastococcus xanthinilyticus</name>
    <dbReference type="NCBI Taxonomy" id="1564164"/>
    <lineage>
        <taxon>Bacteria</taxon>
        <taxon>Bacillati</taxon>
        <taxon>Actinomycetota</taxon>
        <taxon>Actinomycetes</taxon>
        <taxon>Geodermatophilales</taxon>
        <taxon>Geodermatophilaceae</taxon>
        <taxon>Blastococcus</taxon>
    </lineage>
</organism>
<reference evidence="1 2" key="1">
    <citation type="submission" date="2019-07" db="EMBL/GenBank/DDBJ databases">
        <title>Genomic Encyclopedia of Archaeal and Bacterial Type Strains, Phase II (KMG-II): from individual species to whole genera.</title>
        <authorList>
            <person name="Goeker M."/>
        </authorList>
    </citation>
    <scope>NUCLEOTIDE SEQUENCE [LARGE SCALE GENOMIC DNA]</scope>
    <source>
        <strain evidence="1 2">DSM 46842</strain>
    </source>
</reference>
<dbReference type="InterPro" id="IPR011991">
    <property type="entry name" value="ArsR-like_HTH"/>
</dbReference>
<keyword evidence="2" id="KW-1185">Reference proteome</keyword>
<dbReference type="Pfam" id="PF12840">
    <property type="entry name" value="HTH_20"/>
    <property type="match status" value="1"/>
</dbReference>
<name>A0A5S5CQJ0_9ACTN</name>
<dbReference type="RefSeq" id="WP_166534887.1">
    <property type="nucleotide sequence ID" value="NZ_VNHW01000017.1"/>
</dbReference>
<dbReference type="EMBL" id="VNHW01000017">
    <property type="protein sequence ID" value="TYP82887.1"/>
    <property type="molecule type" value="Genomic_DNA"/>
</dbReference>
<protein>
    <submittedName>
        <fullName evidence="1">Helix-turn-helix protein</fullName>
    </submittedName>
</protein>
<proteinExistence type="predicted"/>
<evidence type="ECO:0000313" key="2">
    <source>
        <dbReference type="Proteomes" id="UP000322499"/>
    </source>
</evidence>
<gene>
    <name evidence="1" type="ORF">BD833_11719</name>
</gene>
<dbReference type="CDD" id="cd00090">
    <property type="entry name" value="HTH_ARSR"/>
    <property type="match status" value="1"/>
</dbReference>
<dbReference type="Gene3D" id="1.10.10.10">
    <property type="entry name" value="Winged helix-like DNA-binding domain superfamily/Winged helix DNA-binding domain"/>
    <property type="match status" value="1"/>
</dbReference>
<dbReference type="SUPFAM" id="SSF46785">
    <property type="entry name" value="Winged helix' DNA-binding domain"/>
    <property type="match status" value="1"/>
</dbReference>
<dbReference type="AlphaFoldDB" id="A0A5S5CQJ0"/>
<sequence>MKSVDLLPHPVRLRVVQAFLGDRELTTGDLRAELPDVPPATLYRHVGVLADAGVLEVVGERKVRGAAERSYRLPGAAASVADDDLAGMTADDHRRAFTTFVAALLGDFDRYLDRGDPDLVRDGVAYRQVGLWLDEAEFAELATELRGALQARLANRPGDGRRRRLVGLVHVPGGAAPGEVGR</sequence>
<dbReference type="Gene3D" id="6.10.140.2180">
    <property type="match status" value="1"/>
</dbReference>
<comment type="caution">
    <text evidence="1">The sequence shown here is derived from an EMBL/GenBank/DDBJ whole genome shotgun (WGS) entry which is preliminary data.</text>
</comment>